<dbReference type="AlphaFoldDB" id="A0A8K1CL04"/>
<comment type="subcellular location">
    <subcellularLocation>
        <location evidence="1">Secreted</location>
    </subcellularLocation>
</comment>
<dbReference type="Pfam" id="PF19272">
    <property type="entry name" value="ASMase_C"/>
    <property type="match status" value="1"/>
</dbReference>
<dbReference type="GO" id="GO:0016787">
    <property type="term" value="F:hydrolase activity"/>
    <property type="evidence" value="ECO:0007669"/>
    <property type="project" value="UniProtKB-KW"/>
</dbReference>
<name>A0A8K1CL04_PYTOL</name>
<dbReference type="EMBL" id="SPLM01000038">
    <property type="protein sequence ID" value="TMW64893.1"/>
    <property type="molecule type" value="Genomic_DNA"/>
</dbReference>
<dbReference type="InterPro" id="IPR029052">
    <property type="entry name" value="Metallo-depent_PP-like"/>
</dbReference>
<gene>
    <name evidence="10" type="ORF">Poli38472_009060</name>
</gene>
<dbReference type="PANTHER" id="PTHR10340:SF57">
    <property type="entry name" value="METALLOPHOS DOMAIN-CONTAINING PROTEIN"/>
    <property type="match status" value="1"/>
</dbReference>
<feature type="domain" description="Calcineurin-like phosphoesterase" evidence="8">
    <location>
        <begin position="27"/>
        <end position="276"/>
    </location>
</feature>
<keyword evidence="11" id="KW-1185">Reference proteome</keyword>
<comment type="caution">
    <text evidence="10">The sequence shown here is derived from an EMBL/GenBank/DDBJ whole genome shotgun (WGS) entry which is preliminary data.</text>
</comment>
<keyword evidence="6" id="KW-1133">Transmembrane helix</keyword>
<reference evidence="10" key="1">
    <citation type="submission" date="2019-03" db="EMBL/GenBank/DDBJ databases">
        <title>Long read genome sequence of the mycoparasitic Pythium oligandrum ATCC 38472 isolated from sugarbeet rhizosphere.</title>
        <authorList>
            <person name="Gaulin E."/>
        </authorList>
    </citation>
    <scope>NUCLEOTIDE SEQUENCE</scope>
    <source>
        <strain evidence="10">ATCC 38472_TT</strain>
    </source>
</reference>
<evidence type="ECO:0000256" key="5">
    <source>
        <dbReference type="ARBA" id="ARBA00023180"/>
    </source>
</evidence>
<feature type="domain" description="Sphingomyelin phosphodiesterase C-terminal" evidence="9">
    <location>
        <begin position="309"/>
        <end position="424"/>
    </location>
</feature>
<dbReference type="GO" id="GO:0005576">
    <property type="term" value="C:extracellular region"/>
    <property type="evidence" value="ECO:0007669"/>
    <property type="project" value="UniProtKB-SubCell"/>
</dbReference>
<dbReference type="PANTHER" id="PTHR10340">
    <property type="entry name" value="SPHINGOMYELIN PHOSPHODIESTERASE"/>
    <property type="match status" value="1"/>
</dbReference>
<organism evidence="10 11">
    <name type="scientific">Pythium oligandrum</name>
    <name type="common">Mycoparasitic fungus</name>
    <dbReference type="NCBI Taxonomy" id="41045"/>
    <lineage>
        <taxon>Eukaryota</taxon>
        <taxon>Sar</taxon>
        <taxon>Stramenopiles</taxon>
        <taxon>Oomycota</taxon>
        <taxon>Peronosporomycetes</taxon>
        <taxon>Pythiales</taxon>
        <taxon>Pythiaceae</taxon>
        <taxon>Pythium</taxon>
    </lineage>
</organism>
<evidence type="ECO:0000256" key="6">
    <source>
        <dbReference type="SAM" id="Phobius"/>
    </source>
</evidence>
<keyword evidence="3" id="KW-0964">Secreted</keyword>
<keyword evidence="4" id="KW-0378">Hydrolase</keyword>
<dbReference type="Gene3D" id="3.60.21.10">
    <property type="match status" value="1"/>
</dbReference>
<evidence type="ECO:0000256" key="1">
    <source>
        <dbReference type="ARBA" id="ARBA00004613"/>
    </source>
</evidence>
<feature type="signal peptide" evidence="7">
    <location>
        <begin position="1"/>
        <end position="21"/>
    </location>
</feature>
<evidence type="ECO:0000259" key="8">
    <source>
        <dbReference type="Pfam" id="PF00149"/>
    </source>
</evidence>
<feature type="transmembrane region" description="Helical" evidence="6">
    <location>
        <begin position="451"/>
        <end position="473"/>
    </location>
</feature>
<keyword evidence="6" id="KW-0472">Membrane</keyword>
<keyword evidence="7" id="KW-0732">Signal</keyword>
<dbReference type="InterPro" id="IPR045473">
    <property type="entry name" value="ASM_C"/>
</dbReference>
<feature type="chain" id="PRO_5035447883" description="Calcineurin-like phosphoesterase domain-containing protein" evidence="7">
    <location>
        <begin position="22"/>
        <end position="499"/>
    </location>
</feature>
<keyword evidence="5" id="KW-0325">Glycoprotein</keyword>
<evidence type="ECO:0000313" key="10">
    <source>
        <dbReference type="EMBL" id="TMW64893.1"/>
    </source>
</evidence>
<dbReference type="InterPro" id="IPR004843">
    <property type="entry name" value="Calcineurin-like_PHP"/>
</dbReference>
<evidence type="ECO:0000256" key="2">
    <source>
        <dbReference type="ARBA" id="ARBA00008234"/>
    </source>
</evidence>
<accession>A0A8K1CL04</accession>
<dbReference type="OrthoDB" id="348678at2759"/>
<dbReference type="Pfam" id="PF00149">
    <property type="entry name" value="Metallophos"/>
    <property type="match status" value="1"/>
</dbReference>
<proteinExistence type="inferred from homology"/>
<evidence type="ECO:0000256" key="3">
    <source>
        <dbReference type="ARBA" id="ARBA00022525"/>
    </source>
</evidence>
<dbReference type="Proteomes" id="UP000794436">
    <property type="component" value="Unassembled WGS sequence"/>
</dbReference>
<comment type="similarity">
    <text evidence="2">Belongs to the acid sphingomyelinase family.</text>
</comment>
<evidence type="ECO:0008006" key="12">
    <source>
        <dbReference type="Google" id="ProtNLM"/>
    </source>
</evidence>
<dbReference type="PROSITE" id="PS51257">
    <property type="entry name" value="PROKAR_LIPOPROTEIN"/>
    <property type="match status" value="1"/>
</dbReference>
<evidence type="ECO:0000256" key="7">
    <source>
        <dbReference type="SAM" id="SignalP"/>
    </source>
</evidence>
<evidence type="ECO:0000259" key="9">
    <source>
        <dbReference type="Pfam" id="PF19272"/>
    </source>
</evidence>
<protein>
    <recommendedName>
        <fullName evidence="12">Calcineurin-like phosphoesterase domain-containing protein</fullName>
    </recommendedName>
</protein>
<sequence length="499" mass="55494">MKLLSKALPLALCVMVGCSHAERKIKRILHFSDVHLNLSASLDAQDSAAIPFKYYEDAPIALLESALEYARSVLPDPDFFLYTGDHAAHGTFTDDYIARAVETNVRTFEKYYPTGNPKMVETTAIIGNADGNPDYHMEVTDPDEETNPSIELISPVWEHSMSKSNFEVFNRRGYLKLPLDDNLFVLTLNTVPYSPSHVPDTSSLPDPFGQFEWLNATLAELRAFSKFAYIAGHIPPFVDSYGGNPQWQVHYIEKYKNIVREYPDVIKAQFFGHVHSVEFRIPVDTTCAGPVCDSSHHVPVLVSGSLSPLFGNNPSFMAWDIDADTYEVLDYTVYGTNISESDQQLAWKPLFKASTAYGVKTLGSTSLSDLYERMEADPALLDAYYWNMKALSYKAKPCGSTECRAQILCTLKWWTTKNEFLACVSSAISSLNAITRATPPPTVNHLPDSHVYTAIGVTVLVSAVVVATVAAVMRVLKSTGVIKTPEEREQERDGVFPML</sequence>
<evidence type="ECO:0000313" key="11">
    <source>
        <dbReference type="Proteomes" id="UP000794436"/>
    </source>
</evidence>
<evidence type="ECO:0000256" key="4">
    <source>
        <dbReference type="ARBA" id="ARBA00022801"/>
    </source>
</evidence>
<dbReference type="SUPFAM" id="SSF56300">
    <property type="entry name" value="Metallo-dependent phosphatases"/>
    <property type="match status" value="1"/>
</dbReference>
<keyword evidence="6" id="KW-0812">Transmembrane</keyword>